<proteinExistence type="predicted"/>
<dbReference type="EMBL" id="JAYMRW010000008">
    <property type="protein sequence ID" value="MEM5449860.1"/>
    <property type="molecule type" value="Genomic_DNA"/>
</dbReference>
<sequence>MLDMARGFDGAKRGPRAIGWKATGTSANAELGPALATLRNRSRDLIRNNPYLSHALNVKVANLVGTGIRAKFKDKALQSLWKQWVKECDSGGLLDFYGIQAQTYRAMDESGECFIRFRSRLPQDGLSVPLQLQVLESDFLDSTKTGPVPGGFVILGVQFNMIGQRTGYWFFDQHPGEIATVPRNMVSSFVPATDVIHLFDAIKRPGSVRGLPEFATTIWKARDLDEYQDAELIRKKIEACFAAFVTTSDDSFQAGRPVSTAAANGPRVESLSPGLVEYLRQGETVSFAAPAASDGYKDHVSIELQALAAGTNTTYEQLTGDYSRVNFTSGRMGKMEFKRIMEQRQWLLVIPMLCERVAARFASTAYLAGLTPKPVADVSWTPERIEFIDPVREANGLISLIEAHLKSRKQGIRELGEDPDEVDSEIEADPFKKDATNFKTTVN</sequence>
<dbReference type="Proteomes" id="UP001390669">
    <property type="component" value="Unassembled WGS sequence"/>
</dbReference>
<dbReference type="NCBIfam" id="TIGR01539">
    <property type="entry name" value="portal_lambda"/>
    <property type="match status" value="1"/>
</dbReference>
<keyword evidence="2" id="KW-1185">Reference proteome</keyword>
<comment type="caution">
    <text evidence="1">The sequence shown here is derived from an EMBL/GenBank/DDBJ whole genome shotgun (WGS) entry which is preliminary data.</text>
</comment>
<name>A0ABU9SFU7_9BURK</name>
<gene>
    <name evidence="1" type="ORF">VSR33_20495</name>
</gene>
<accession>A0ABU9SFU7</accession>
<evidence type="ECO:0000313" key="2">
    <source>
        <dbReference type="Proteomes" id="UP001390669"/>
    </source>
</evidence>
<dbReference type="RefSeq" id="WP_406952833.1">
    <property type="nucleotide sequence ID" value="NZ_JAYMRW010000008.1"/>
</dbReference>
<protein>
    <submittedName>
        <fullName evidence="1">Phage portal protein</fullName>
    </submittedName>
</protein>
<reference evidence="1 2" key="1">
    <citation type="submission" date="2024-01" db="EMBL/GenBank/DDBJ databases">
        <title>The diversity of rhizobia nodulating Mimosa spp. in eleven states of Brazil covering several biomes is determined by host plant, location, and edaphic factors.</title>
        <authorList>
            <person name="Rouws L."/>
            <person name="Barauna A."/>
            <person name="Beukes C."/>
            <person name="De Faria S.M."/>
            <person name="Gross E."/>
            <person name="Dos Reis Junior F.B."/>
            <person name="Simon M."/>
            <person name="Maluk M."/>
            <person name="Odee D.W."/>
            <person name="Kenicer G."/>
            <person name="Young J.P.W."/>
            <person name="Reis V.M."/>
            <person name="Zilli J."/>
            <person name="James E.K."/>
        </authorList>
    </citation>
    <scope>NUCLEOTIDE SEQUENCE [LARGE SCALE GENOMIC DNA]</scope>
    <source>
        <strain evidence="1 2">JPY164</strain>
    </source>
</reference>
<dbReference type="InterPro" id="IPR006429">
    <property type="entry name" value="Phage_lambda_portal"/>
</dbReference>
<organism evidence="1 2">
    <name type="scientific">Paraburkholderia guartelaensis</name>
    <dbReference type="NCBI Taxonomy" id="2546446"/>
    <lineage>
        <taxon>Bacteria</taxon>
        <taxon>Pseudomonadati</taxon>
        <taxon>Pseudomonadota</taxon>
        <taxon>Betaproteobacteria</taxon>
        <taxon>Burkholderiales</taxon>
        <taxon>Burkholderiaceae</taxon>
        <taxon>Paraburkholderia</taxon>
    </lineage>
</organism>
<evidence type="ECO:0000313" key="1">
    <source>
        <dbReference type="EMBL" id="MEM5449860.1"/>
    </source>
</evidence>
<dbReference type="Pfam" id="PF05136">
    <property type="entry name" value="Phage_portal_2"/>
    <property type="match status" value="1"/>
</dbReference>